<keyword evidence="3" id="KW-1185">Reference proteome</keyword>
<dbReference type="CDD" id="cd09756">
    <property type="entry name" value="Cas5_I-E"/>
    <property type="match status" value="1"/>
</dbReference>
<sequence>MTEHPSRGLLLRLAGPLQSWGTHSKYARRDTARFPTRSGVVGMLAAGLGRPRQASLDDLTELSMTVRVDRPGVVLSDFHTVGGGLPADETVITVDGKHRSEGKSTLVSRRQYLADAAFTLALTSDDEGLLHSCAAALRDPHWPLYLGRRSCPPEGPILLGHVDEPLWHLVRLPLAVRRPRSGPQPIEFYGDRPLGVLPVTADVPDRGDGDQHSGEVTDEPMSFAPLARQYRPRPLYRRAVHLPDAAYGGFGTGYLKKLQSYIDAQFATPQRSTRCLHG</sequence>
<dbReference type="InterPro" id="IPR013422">
    <property type="entry name" value="CRISPR-assoc_prot_Cas5_N"/>
</dbReference>
<accession>A0A919E139</accession>
<keyword evidence="1" id="KW-0051">Antiviral defense</keyword>
<dbReference type="Proteomes" id="UP000630718">
    <property type="component" value="Unassembled WGS sequence"/>
</dbReference>
<evidence type="ECO:0000256" key="1">
    <source>
        <dbReference type="ARBA" id="ARBA00023118"/>
    </source>
</evidence>
<organism evidence="2 3">
    <name type="scientific">Streptomyces fumanus</name>
    <dbReference type="NCBI Taxonomy" id="67302"/>
    <lineage>
        <taxon>Bacteria</taxon>
        <taxon>Bacillati</taxon>
        <taxon>Actinomycetota</taxon>
        <taxon>Actinomycetes</taxon>
        <taxon>Kitasatosporales</taxon>
        <taxon>Streptomycetaceae</taxon>
        <taxon>Streptomyces</taxon>
    </lineage>
</organism>
<reference evidence="2" key="1">
    <citation type="journal article" date="2014" name="Int. J. Syst. Evol. Microbiol.">
        <title>Complete genome sequence of Corynebacterium casei LMG S-19264T (=DSM 44701T), isolated from a smear-ripened cheese.</title>
        <authorList>
            <consortium name="US DOE Joint Genome Institute (JGI-PGF)"/>
            <person name="Walter F."/>
            <person name="Albersmeier A."/>
            <person name="Kalinowski J."/>
            <person name="Ruckert C."/>
        </authorList>
    </citation>
    <scope>NUCLEOTIDE SEQUENCE</scope>
    <source>
        <strain evidence="2">JCM 4477</strain>
    </source>
</reference>
<dbReference type="InterPro" id="IPR010147">
    <property type="entry name" value="CRISPR-assoc_prot_CasD"/>
</dbReference>
<proteinExistence type="predicted"/>
<dbReference type="EMBL" id="BNBI01000005">
    <property type="protein sequence ID" value="GHE99540.1"/>
    <property type="molecule type" value="Genomic_DNA"/>
</dbReference>
<comment type="caution">
    <text evidence="2">The sequence shown here is derived from an EMBL/GenBank/DDBJ whole genome shotgun (WGS) entry which is preliminary data.</text>
</comment>
<dbReference type="NCBIfam" id="TIGR02593">
    <property type="entry name" value="CRISPR_cas5"/>
    <property type="match status" value="1"/>
</dbReference>
<evidence type="ECO:0000313" key="3">
    <source>
        <dbReference type="Proteomes" id="UP000630718"/>
    </source>
</evidence>
<reference evidence="2" key="2">
    <citation type="submission" date="2020-09" db="EMBL/GenBank/DDBJ databases">
        <authorList>
            <person name="Sun Q."/>
            <person name="Ohkuma M."/>
        </authorList>
    </citation>
    <scope>NUCLEOTIDE SEQUENCE</scope>
    <source>
        <strain evidence="2">JCM 4477</strain>
    </source>
</reference>
<evidence type="ECO:0008006" key="4">
    <source>
        <dbReference type="Google" id="ProtNLM"/>
    </source>
</evidence>
<gene>
    <name evidence="2" type="ORF">GCM10018772_24910</name>
</gene>
<dbReference type="NCBIfam" id="TIGR01868">
    <property type="entry name" value="casD_Cas5e"/>
    <property type="match status" value="1"/>
</dbReference>
<dbReference type="AlphaFoldDB" id="A0A919E139"/>
<evidence type="ECO:0000313" key="2">
    <source>
        <dbReference type="EMBL" id="GHE99540.1"/>
    </source>
</evidence>
<protein>
    <recommendedName>
        <fullName evidence="4">Type I-E CRISPR-associated protein Cas5/CasD</fullName>
    </recommendedName>
</protein>
<dbReference type="Pfam" id="PF09704">
    <property type="entry name" value="Cas_Cas5d"/>
    <property type="match status" value="1"/>
</dbReference>
<dbReference type="GO" id="GO:0051607">
    <property type="term" value="P:defense response to virus"/>
    <property type="evidence" value="ECO:0007669"/>
    <property type="project" value="UniProtKB-KW"/>
</dbReference>
<dbReference type="Gene3D" id="3.30.70.2660">
    <property type="match status" value="1"/>
</dbReference>
<dbReference type="InterPro" id="IPR021124">
    <property type="entry name" value="CRISPR-assoc_prot_Cas5"/>
</dbReference>
<dbReference type="GO" id="GO:0043571">
    <property type="term" value="P:maintenance of CRISPR repeat elements"/>
    <property type="evidence" value="ECO:0007669"/>
    <property type="project" value="InterPro"/>
</dbReference>
<dbReference type="GO" id="GO:0003723">
    <property type="term" value="F:RNA binding"/>
    <property type="evidence" value="ECO:0007669"/>
    <property type="project" value="InterPro"/>
</dbReference>
<dbReference type="RefSeq" id="WP_190204274.1">
    <property type="nucleotide sequence ID" value="NZ_BNBI01000005.1"/>
</dbReference>
<name>A0A919E139_9ACTN</name>